<evidence type="ECO:0000256" key="3">
    <source>
        <dbReference type="ARBA" id="ARBA00023004"/>
    </source>
</evidence>
<dbReference type="InterPro" id="IPR037225">
    <property type="entry name" value="Nuo51_FMN-bd_sf"/>
</dbReference>
<sequence>MNKLFEFPLKMHVGVPCEAVVKINEKVKRGQCIAEPKMGLGAKIHSSVNGIVKNITKDEIIIKADEIQDSDYVKIKKSNSIADTVYEAGIVGAGGAGFPTYIKLKSNIPNGFIIANCIECEPLLNHNITLIEKNPEIIIKGIKYAMEATKAKKAYIGIKAKNKKAIKALENSLKDEENIEIKEFQDIYPMGEERALINGILGTWLEPDELPIKANSVVLNGETLANIAYAIDYCKPFIDKDISVSGKLKSGKDTKVFLKVPIGMKISDLIEKAGGIDGDYGEIIIGGPYTGKSYNLEDSIVTKTSGGAIVTMEIPKFKGNLGLLVCACGANEDRLRDLASKMESNVVKVLECKNVNYIKNSLKCKTPGHCPGQAALVLQFKKAGAERILISNCCDCTNTVMNCAPKLGLPVYHHTDHVFRTVNHKLTRRLE</sequence>
<dbReference type="InterPro" id="IPR026902">
    <property type="entry name" value="RnfC_N"/>
</dbReference>
<dbReference type="NCBIfam" id="TIGR04481">
    <property type="entry name" value="PR_assoc_PrdC"/>
    <property type="match status" value="1"/>
</dbReference>
<keyword evidence="3" id="KW-0408">Iron</keyword>
<keyword evidence="2" id="KW-0479">Metal-binding</keyword>
<dbReference type="OrthoDB" id="9767754at2"/>
<dbReference type="InterPro" id="IPR011538">
    <property type="entry name" value="Nuo51_FMN-bd"/>
</dbReference>
<dbReference type="AlphaFoldDB" id="A0A1M4XFD7"/>
<dbReference type="Gene3D" id="3.40.50.11540">
    <property type="entry name" value="NADH-ubiquinone oxidoreductase 51kDa subunit"/>
    <property type="match status" value="1"/>
</dbReference>
<feature type="domain" description="NADH-ubiquinone oxidoreductase 51kDa subunit FMN-binding" evidence="5">
    <location>
        <begin position="85"/>
        <end position="228"/>
    </location>
</feature>
<accession>A0A1M4XFD7</accession>
<dbReference type="PANTHER" id="PTHR43578">
    <property type="entry name" value="NADH-QUINONE OXIDOREDUCTASE SUBUNIT F"/>
    <property type="match status" value="1"/>
</dbReference>
<proteinExistence type="predicted"/>
<reference evidence="7 8" key="1">
    <citation type="submission" date="2016-11" db="EMBL/GenBank/DDBJ databases">
        <authorList>
            <person name="Jaros S."/>
            <person name="Januszkiewicz K."/>
            <person name="Wedrychowicz H."/>
        </authorList>
    </citation>
    <scope>NUCLEOTIDE SEQUENCE [LARGE SCALE GENOMIC DNA]</scope>
    <source>
        <strain evidence="7 8">DSM 2631</strain>
    </source>
</reference>
<dbReference type="SUPFAM" id="SSF142019">
    <property type="entry name" value="Nqo1 FMN-binding domain-like"/>
    <property type="match status" value="1"/>
</dbReference>
<evidence type="ECO:0000313" key="8">
    <source>
        <dbReference type="Proteomes" id="UP000184035"/>
    </source>
</evidence>
<dbReference type="EMBL" id="FQVM01000018">
    <property type="protein sequence ID" value="SHE92235.1"/>
    <property type="molecule type" value="Genomic_DNA"/>
</dbReference>
<evidence type="ECO:0000313" key="7">
    <source>
        <dbReference type="EMBL" id="SHE92235.1"/>
    </source>
</evidence>
<dbReference type="Pfam" id="PF01512">
    <property type="entry name" value="Complex1_51K"/>
    <property type="match status" value="1"/>
</dbReference>
<keyword evidence="1" id="KW-0004">4Fe-4S</keyword>
<evidence type="ECO:0000259" key="6">
    <source>
        <dbReference type="Pfam" id="PF13375"/>
    </source>
</evidence>
<dbReference type="GO" id="GO:0051539">
    <property type="term" value="F:4 iron, 4 sulfur cluster binding"/>
    <property type="evidence" value="ECO:0007669"/>
    <property type="project" value="UniProtKB-KW"/>
</dbReference>
<evidence type="ECO:0000259" key="5">
    <source>
        <dbReference type="Pfam" id="PF01512"/>
    </source>
</evidence>
<dbReference type="Proteomes" id="UP000184035">
    <property type="component" value="Unassembled WGS sequence"/>
</dbReference>
<dbReference type="PANTHER" id="PTHR43578:SF3">
    <property type="entry name" value="NADH-QUINONE OXIDOREDUCTASE SUBUNIT F"/>
    <property type="match status" value="1"/>
</dbReference>
<dbReference type="RefSeq" id="WP_072896588.1">
    <property type="nucleotide sequence ID" value="NZ_FQVM01000018.1"/>
</dbReference>
<evidence type="ECO:0000256" key="1">
    <source>
        <dbReference type="ARBA" id="ARBA00022485"/>
    </source>
</evidence>
<evidence type="ECO:0000256" key="2">
    <source>
        <dbReference type="ARBA" id="ARBA00022723"/>
    </source>
</evidence>
<organism evidence="7 8">
    <name type="scientific">Clostridium fallax</name>
    <dbReference type="NCBI Taxonomy" id="1533"/>
    <lineage>
        <taxon>Bacteria</taxon>
        <taxon>Bacillati</taxon>
        <taxon>Bacillota</taxon>
        <taxon>Clostridia</taxon>
        <taxon>Eubacteriales</taxon>
        <taxon>Clostridiaceae</taxon>
        <taxon>Clostridium</taxon>
    </lineage>
</organism>
<name>A0A1M4XFD7_9CLOT</name>
<dbReference type="STRING" id="1533.SAMN05443638_1188"/>
<feature type="domain" description="RnfC Barrel sandwich hybrid" evidence="6">
    <location>
        <begin position="5"/>
        <end position="60"/>
    </location>
</feature>
<dbReference type="Pfam" id="PF13375">
    <property type="entry name" value="RnfC_N"/>
    <property type="match status" value="1"/>
</dbReference>
<evidence type="ECO:0000256" key="4">
    <source>
        <dbReference type="ARBA" id="ARBA00023014"/>
    </source>
</evidence>
<dbReference type="InterPro" id="IPR031001">
    <property type="entry name" value="PR_assoc_PrdC"/>
</dbReference>
<dbReference type="GO" id="GO:0046872">
    <property type="term" value="F:metal ion binding"/>
    <property type="evidence" value="ECO:0007669"/>
    <property type="project" value="UniProtKB-KW"/>
</dbReference>
<protein>
    <submittedName>
        <fullName evidence="7">Proline reductase-associated electron transfer protein PrdC</fullName>
    </submittedName>
</protein>
<gene>
    <name evidence="7" type="ORF">SAMN05443638_1188</name>
</gene>
<keyword evidence="4" id="KW-0411">Iron-sulfur</keyword>
<dbReference type="SUPFAM" id="SSF142984">
    <property type="entry name" value="Nqo1 middle domain-like"/>
    <property type="match status" value="1"/>
</dbReference>
<keyword evidence="8" id="KW-1185">Reference proteome</keyword>